<dbReference type="CDD" id="cd14688">
    <property type="entry name" value="bZIP_YAP"/>
    <property type="match status" value="1"/>
</dbReference>
<dbReference type="Proteomes" id="UP001600064">
    <property type="component" value="Unassembled WGS sequence"/>
</dbReference>
<feature type="compositionally biased region" description="Low complexity" evidence="2">
    <location>
        <begin position="186"/>
        <end position="206"/>
    </location>
</feature>
<keyword evidence="1" id="KW-0175">Coiled coil</keyword>
<keyword evidence="4" id="KW-1185">Reference proteome</keyword>
<dbReference type="SUPFAM" id="SSF57959">
    <property type="entry name" value="Leucine zipper domain"/>
    <property type="match status" value="1"/>
</dbReference>
<evidence type="ECO:0000256" key="2">
    <source>
        <dbReference type="SAM" id="MobiDB-lite"/>
    </source>
</evidence>
<feature type="compositionally biased region" description="Low complexity" evidence="2">
    <location>
        <begin position="248"/>
        <end position="259"/>
    </location>
</feature>
<evidence type="ECO:0000313" key="4">
    <source>
        <dbReference type="Proteomes" id="UP001600064"/>
    </source>
</evidence>
<feature type="coiled-coil region" evidence="1">
    <location>
        <begin position="91"/>
        <end position="118"/>
    </location>
</feature>
<dbReference type="PANTHER" id="PTHR40618">
    <property type="entry name" value="B-ZIP TRANSCRIPTION FACTOR (EUROFUNG)-RELATED"/>
    <property type="match status" value="1"/>
</dbReference>
<dbReference type="RefSeq" id="XP_070863334.1">
    <property type="nucleotide sequence ID" value="XM_071013904.1"/>
</dbReference>
<organism evidence="3 4">
    <name type="scientific">Remersonia thermophila</name>
    <dbReference type="NCBI Taxonomy" id="72144"/>
    <lineage>
        <taxon>Eukaryota</taxon>
        <taxon>Fungi</taxon>
        <taxon>Dikarya</taxon>
        <taxon>Ascomycota</taxon>
        <taxon>Pezizomycotina</taxon>
        <taxon>Sordariomycetes</taxon>
        <taxon>Sordariomycetidae</taxon>
        <taxon>Sordariales</taxon>
        <taxon>Sordariales incertae sedis</taxon>
        <taxon>Remersonia</taxon>
    </lineage>
</organism>
<feature type="region of interest" description="Disordered" evidence="2">
    <location>
        <begin position="156"/>
        <end position="268"/>
    </location>
</feature>
<evidence type="ECO:0000256" key="1">
    <source>
        <dbReference type="SAM" id="Coils"/>
    </source>
</evidence>
<protein>
    <recommendedName>
        <fullName evidence="5">BZIP domain-containing protein</fullName>
    </recommendedName>
</protein>
<dbReference type="EMBL" id="JAZGUE010000007">
    <property type="protein sequence ID" value="KAL2264607.1"/>
    <property type="molecule type" value="Genomic_DNA"/>
</dbReference>
<feature type="region of interest" description="Disordered" evidence="2">
    <location>
        <begin position="622"/>
        <end position="644"/>
    </location>
</feature>
<gene>
    <name evidence="3" type="ORF">VTJ83DRAFT_7117</name>
</gene>
<feature type="compositionally biased region" description="Gly residues" evidence="2">
    <location>
        <begin position="624"/>
        <end position="639"/>
    </location>
</feature>
<proteinExistence type="predicted"/>
<comment type="caution">
    <text evidence="3">The sequence shown here is derived from an EMBL/GenBank/DDBJ whole genome shotgun (WGS) entry which is preliminary data.</text>
</comment>
<dbReference type="PANTHER" id="PTHR40618:SF1">
    <property type="entry name" value="B-ZIP TRANSCRIPTION FACTOR (EUROFUNG)"/>
    <property type="match status" value="1"/>
</dbReference>
<accession>A0ABR4D2L6</accession>
<evidence type="ECO:0000313" key="3">
    <source>
        <dbReference type="EMBL" id="KAL2264607.1"/>
    </source>
</evidence>
<reference evidence="3 4" key="1">
    <citation type="journal article" date="2024" name="Commun. Biol.">
        <title>Comparative genomic analysis of thermophilic fungi reveals convergent evolutionary adaptations and gene losses.</title>
        <authorList>
            <person name="Steindorff A.S."/>
            <person name="Aguilar-Pontes M.V."/>
            <person name="Robinson A.J."/>
            <person name="Andreopoulos B."/>
            <person name="LaButti K."/>
            <person name="Kuo A."/>
            <person name="Mondo S."/>
            <person name="Riley R."/>
            <person name="Otillar R."/>
            <person name="Haridas S."/>
            <person name="Lipzen A."/>
            <person name="Grimwood J."/>
            <person name="Schmutz J."/>
            <person name="Clum A."/>
            <person name="Reid I.D."/>
            <person name="Moisan M.C."/>
            <person name="Butler G."/>
            <person name="Nguyen T.T.M."/>
            <person name="Dewar K."/>
            <person name="Conant G."/>
            <person name="Drula E."/>
            <person name="Henrissat B."/>
            <person name="Hansel C."/>
            <person name="Singer S."/>
            <person name="Hutchinson M.I."/>
            <person name="de Vries R.P."/>
            <person name="Natvig D.O."/>
            <person name="Powell A.J."/>
            <person name="Tsang A."/>
            <person name="Grigoriev I.V."/>
        </authorList>
    </citation>
    <scope>NUCLEOTIDE SEQUENCE [LARGE SCALE GENOMIC DNA]</scope>
    <source>
        <strain evidence="3 4">ATCC 22073</strain>
    </source>
</reference>
<feature type="region of interest" description="Disordered" evidence="2">
    <location>
        <begin position="1"/>
        <end position="80"/>
    </location>
</feature>
<dbReference type="GeneID" id="98128548"/>
<evidence type="ECO:0008006" key="5">
    <source>
        <dbReference type="Google" id="ProtNLM"/>
    </source>
</evidence>
<sequence>MRYTHGDLPVLSAETYGGSGGFGSSIGPPPLSSRSSDPASKKRPRTRAAATPERSGDEKKRARGRPRVETQDETAADRRRTQIRLAQRAYRDRKEHTIQALENKVRILTSANEEMSNAFLQLHGFALRCGVLDAVPEFGRQLRETTSQFLSLARQAGEDGAAANPDGAGGRQTRESSHAPRRGSRTRASAAAGTALPAPSAKALPRAPAPAAGPAPELDATASATVTPSEDRDLPGQPSHPLSPFTYDPPIQDPLLPDDAVTSDMPLPHPPAISIPYTTTTATIPNPNPWLHLPPPTSYSSLESTFGRRLQRFALERALTLLTMPSPPPDYMEHVFGFCLLLESHETMVRRLQKTLARDAGQSLYYWAFPFYHLGGAGTHLTPAAAAGGEMGAAEVGGAMGPDASACAPREAALVPSPSRTPRPPAAACAAASPSSTAPVHAGHHRRPCRVGNSALVQIDKPATPSLLSPGPFTPQVTRVRDHGLDSDHVHMTLPGFGGEYFDCDEVELYLYQRGVVIPPGNDVVCVEVGNDDLERWTSARAGRGKRGAGGEKEGGAPPMLACVEWKVRTVDPPGVGDAAALSASGTAARVDPALMDGADGGGSTRGIALPFGMVMAPSEGPHGAVGRGQEGAGTGGQRQGRKTGTTRVVVDVMTLVKKLTARAICLGRTPGFKQIDLDTAFWAAVEASLKHGGVWNA</sequence>
<dbReference type="InterPro" id="IPR046347">
    <property type="entry name" value="bZIP_sf"/>
</dbReference>
<dbReference type="Gene3D" id="1.20.5.170">
    <property type="match status" value="1"/>
</dbReference>
<name>A0ABR4D2L6_9PEZI</name>
<feature type="compositionally biased region" description="Basic and acidic residues" evidence="2">
    <location>
        <begin position="54"/>
        <end position="80"/>
    </location>
</feature>